<gene>
    <name evidence="3" type="ORF">ATH50_1800</name>
    <name evidence="2" type="ORF">DU502_12885</name>
</gene>
<evidence type="ECO:0000313" key="2">
    <source>
        <dbReference type="EMBL" id="AZH26202.1"/>
    </source>
</evidence>
<dbReference type="OrthoDB" id="240396at2157"/>
<dbReference type="Proteomes" id="UP000277326">
    <property type="component" value="Unassembled WGS sequence"/>
</dbReference>
<sequence length="127" mass="13456">MPSTNRLAGVYAWVTDQRQVTILVAILVALPTAYAFHATFGGDTTGGGFLLLMTLAVGVPTAYDTHWPAYDRTWQAVGWVFAACVVATVEFVGLYLVGTALGLAPIPAAIGAFLVTYLGTFAWLASR</sequence>
<keyword evidence="5" id="KW-1185">Reference proteome</keyword>
<dbReference type="EMBL" id="CP034145">
    <property type="protein sequence ID" value="AZH26202.1"/>
    <property type="molecule type" value="Genomic_DNA"/>
</dbReference>
<evidence type="ECO:0000313" key="4">
    <source>
        <dbReference type="Proteomes" id="UP000277326"/>
    </source>
</evidence>
<reference evidence="3" key="3">
    <citation type="submission" date="2018-10" db="EMBL/GenBank/DDBJ databases">
        <authorList>
            <person name="Whitman W."/>
            <person name="Huntemann M."/>
            <person name="Clum A."/>
            <person name="Pillay M."/>
            <person name="Palaniappan K."/>
            <person name="Varghese N."/>
            <person name="Mikhailova N."/>
            <person name="Stamatis D."/>
            <person name="Reddy T."/>
            <person name="Daum C."/>
            <person name="Shapiro N."/>
            <person name="Ivanova N."/>
            <person name="Kyrpides N."/>
            <person name="Woyke T."/>
        </authorList>
    </citation>
    <scope>NUCLEOTIDE SEQUENCE</scope>
    <source>
        <strain evidence="3">CGMCC 1.10124</strain>
    </source>
</reference>
<reference evidence="2 5" key="2">
    <citation type="submission" date="2018-07" db="EMBL/GenBank/DDBJ databases">
        <title>Genome sequences of Haloplanus aerogenes JCM 16430T.</title>
        <authorList>
            <person name="Kim Y.B."/>
            <person name="Roh S.W."/>
        </authorList>
    </citation>
    <scope>NUCLEOTIDE SEQUENCE [LARGE SCALE GENOMIC DNA]</scope>
    <source>
        <strain evidence="2 5">JCM 16430</strain>
    </source>
</reference>
<evidence type="ECO:0000313" key="3">
    <source>
        <dbReference type="EMBL" id="RMB18346.1"/>
    </source>
</evidence>
<keyword evidence="1" id="KW-0472">Membrane</keyword>
<organism evidence="3 4">
    <name type="scientific">Haloplanus aerogenes</name>
    <dbReference type="NCBI Taxonomy" id="660522"/>
    <lineage>
        <taxon>Archaea</taxon>
        <taxon>Methanobacteriati</taxon>
        <taxon>Methanobacteriota</taxon>
        <taxon>Stenosarchaea group</taxon>
        <taxon>Halobacteria</taxon>
        <taxon>Halobacteriales</taxon>
        <taxon>Haloferacaceae</taxon>
        <taxon>Haloplanus</taxon>
    </lineage>
</organism>
<reference evidence="3 4" key="1">
    <citation type="journal article" date="2015" name="Stand. Genomic Sci.">
        <title>Genomic Encyclopedia of Bacterial and Archaeal Type Strains, Phase III: the genomes of soil and plant-associated and newly described type strains.</title>
        <authorList>
            <person name="Whitman W.B."/>
            <person name="Woyke T."/>
            <person name="Klenk H.P."/>
            <person name="Zhou Y."/>
            <person name="Lilburn T.G."/>
            <person name="Beck B.J."/>
            <person name="De Vos P."/>
            <person name="Vandamme P."/>
            <person name="Eisen J.A."/>
            <person name="Garrity G."/>
            <person name="Hugenholtz P."/>
            <person name="Kyrpides N.C."/>
        </authorList>
    </citation>
    <scope>NUCLEOTIDE SEQUENCE [LARGE SCALE GENOMIC DNA]</scope>
    <source>
        <strain evidence="3 4">CGMCC 1.10124</strain>
    </source>
</reference>
<evidence type="ECO:0000256" key="1">
    <source>
        <dbReference type="SAM" id="Phobius"/>
    </source>
</evidence>
<feature type="transmembrane region" description="Helical" evidence="1">
    <location>
        <begin position="20"/>
        <end position="40"/>
    </location>
</feature>
<keyword evidence="1" id="KW-0812">Transmembrane</keyword>
<evidence type="ECO:0000313" key="5">
    <source>
        <dbReference type="Proteomes" id="UP000282007"/>
    </source>
</evidence>
<dbReference type="AlphaFoldDB" id="A0A3M0DHS5"/>
<protein>
    <submittedName>
        <fullName evidence="3">Uncharacterized protein</fullName>
    </submittedName>
</protein>
<dbReference type="RefSeq" id="WP_121920435.1">
    <property type="nucleotide sequence ID" value="NZ_CP034145.1"/>
</dbReference>
<feature type="transmembrane region" description="Helical" evidence="1">
    <location>
        <begin position="76"/>
        <end position="97"/>
    </location>
</feature>
<proteinExistence type="predicted"/>
<accession>A0A3M0DHS5</accession>
<dbReference type="GeneID" id="38472197"/>
<name>A0A3M0DHS5_9EURY</name>
<dbReference type="Proteomes" id="UP000282007">
    <property type="component" value="Chromosome"/>
</dbReference>
<feature type="transmembrane region" description="Helical" evidence="1">
    <location>
        <begin position="103"/>
        <end position="125"/>
    </location>
</feature>
<keyword evidence="1" id="KW-1133">Transmembrane helix</keyword>
<dbReference type="KEGG" id="haer:DU502_12885"/>
<feature type="transmembrane region" description="Helical" evidence="1">
    <location>
        <begin position="46"/>
        <end position="64"/>
    </location>
</feature>
<dbReference type="EMBL" id="REFS01000003">
    <property type="protein sequence ID" value="RMB18346.1"/>
    <property type="molecule type" value="Genomic_DNA"/>
</dbReference>